<dbReference type="Proteomes" id="UP000613030">
    <property type="component" value="Unassembled WGS sequence"/>
</dbReference>
<reference evidence="9 10" key="1">
    <citation type="submission" date="2021-01" db="EMBL/GenBank/DDBJ databases">
        <title>Chryseolinea sp. Jin1 Genome sequencing and assembly.</title>
        <authorList>
            <person name="Kim I."/>
        </authorList>
    </citation>
    <scope>NUCLEOTIDE SEQUENCE [LARGE SCALE GENOMIC DNA]</scope>
    <source>
        <strain evidence="9 10">Jin1</strain>
    </source>
</reference>
<protein>
    <recommendedName>
        <fullName evidence="3">asparagine synthase (glutamine-hydrolyzing)</fullName>
        <ecNumber evidence="3">6.3.5.4</ecNumber>
    </recommendedName>
</protein>
<keyword evidence="6" id="KW-0315">Glutamine amidotransferase</keyword>
<comment type="caution">
    <text evidence="9">The sequence shown here is derived from an EMBL/GenBank/DDBJ whole genome shotgun (WGS) entry which is preliminary data.</text>
</comment>
<dbReference type="InterPro" id="IPR029055">
    <property type="entry name" value="Ntn_hydrolases_N"/>
</dbReference>
<dbReference type="PIRSF" id="PIRSF001589">
    <property type="entry name" value="Asn_synthetase_glu-h"/>
    <property type="match status" value="1"/>
</dbReference>
<dbReference type="EC" id="6.3.5.4" evidence="3"/>
<dbReference type="Gene3D" id="3.40.50.620">
    <property type="entry name" value="HUPs"/>
    <property type="match status" value="1"/>
</dbReference>
<evidence type="ECO:0000256" key="4">
    <source>
        <dbReference type="ARBA" id="ARBA00022741"/>
    </source>
</evidence>
<keyword evidence="9" id="KW-0436">Ligase</keyword>
<dbReference type="Gene3D" id="3.60.20.10">
    <property type="entry name" value="Glutamine Phosphoribosylpyrophosphate, subunit 1, domain 1"/>
    <property type="match status" value="1"/>
</dbReference>
<name>A0ABS1KXQ3_9BACT</name>
<dbReference type="PANTHER" id="PTHR43284:SF1">
    <property type="entry name" value="ASPARAGINE SYNTHETASE"/>
    <property type="match status" value="1"/>
</dbReference>
<dbReference type="PANTHER" id="PTHR43284">
    <property type="entry name" value="ASPARAGINE SYNTHETASE (GLUTAMINE-HYDROLYZING)"/>
    <property type="match status" value="1"/>
</dbReference>
<dbReference type="CDD" id="cd00712">
    <property type="entry name" value="AsnB"/>
    <property type="match status" value="1"/>
</dbReference>
<evidence type="ECO:0000313" key="9">
    <source>
        <dbReference type="EMBL" id="MBL0744240.1"/>
    </source>
</evidence>
<dbReference type="PROSITE" id="PS51278">
    <property type="entry name" value="GATASE_TYPE_2"/>
    <property type="match status" value="1"/>
</dbReference>
<evidence type="ECO:0000256" key="2">
    <source>
        <dbReference type="ARBA" id="ARBA00005752"/>
    </source>
</evidence>
<comment type="pathway">
    <text evidence="1">Amino-acid biosynthesis; L-asparagine biosynthesis; L-asparagine from L-aspartate (L-Gln route): step 1/1.</text>
</comment>
<evidence type="ECO:0000259" key="8">
    <source>
        <dbReference type="PROSITE" id="PS51278"/>
    </source>
</evidence>
<dbReference type="InterPro" id="IPR033738">
    <property type="entry name" value="AsnB_N"/>
</dbReference>
<dbReference type="InterPro" id="IPR014729">
    <property type="entry name" value="Rossmann-like_a/b/a_fold"/>
</dbReference>
<evidence type="ECO:0000256" key="7">
    <source>
        <dbReference type="ARBA" id="ARBA00048741"/>
    </source>
</evidence>
<organism evidence="9 10">
    <name type="scientific">Chryseolinea lacunae</name>
    <dbReference type="NCBI Taxonomy" id="2801331"/>
    <lineage>
        <taxon>Bacteria</taxon>
        <taxon>Pseudomonadati</taxon>
        <taxon>Bacteroidota</taxon>
        <taxon>Cytophagia</taxon>
        <taxon>Cytophagales</taxon>
        <taxon>Fulvivirgaceae</taxon>
        <taxon>Chryseolinea</taxon>
    </lineage>
</organism>
<dbReference type="InterPro" id="IPR006426">
    <property type="entry name" value="Asn_synth_AEB"/>
</dbReference>
<evidence type="ECO:0000256" key="3">
    <source>
        <dbReference type="ARBA" id="ARBA00012737"/>
    </source>
</evidence>
<proteinExistence type="inferred from homology"/>
<dbReference type="InterPro" id="IPR001962">
    <property type="entry name" value="Asn_synthase"/>
</dbReference>
<dbReference type="SUPFAM" id="SSF52402">
    <property type="entry name" value="Adenine nucleotide alpha hydrolases-like"/>
    <property type="match status" value="1"/>
</dbReference>
<comment type="similarity">
    <text evidence="2">Belongs to the asparagine synthetase family.</text>
</comment>
<dbReference type="Pfam" id="PF00733">
    <property type="entry name" value="Asn_synthase"/>
    <property type="match status" value="1"/>
</dbReference>
<gene>
    <name evidence="9" type="primary">asnB</name>
    <name evidence="9" type="ORF">JI741_23615</name>
</gene>
<dbReference type="Pfam" id="PF13522">
    <property type="entry name" value="GATase_6"/>
    <property type="match status" value="1"/>
</dbReference>
<comment type="catalytic activity">
    <reaction evidence="7">
        <text>L-aspartate + L-glutamine + ATP + H2O = L-asparagine + L-glutamate + AMP + diphosphate + H(+)</text>
        <dbReference type="Rhea" id="RHEA:12228"/>
        <dbReference type="ChEBI" id="CHEBI:15377"/>
        <dbReference type="ChEBI" id="CHEBI:15378"/>
        <dbReference type="ChEBI" id="CHEBI:29985"/>
        <dbReference type="ChEBI" id="CHEBI:29991"/>
        <dbReference type="ChEBI" id="CHEBI:30616"/>
        <dbReference type="ChEBI" id="CHEBI:33019"/>
        <dbReference type="ChEBI" id="CHEBI:58048"/>
        <dbReference type="ChEBI" id="CHEBI:58359"/>
        <dbReference type="ChEBI" id="CHEBI:456215"/>
        <dbReference type="EC" id="6.3.5.4"/>
    </reaction>
</comment>
<keyword evidence="4" id="KW-0547">Nucleotide-binding</keyword>
<sequence length="632" mass="72723">MCGIVGFCDFNKRSGADVLNKMTQSLHHRGPDDSGTFLDEQAGFTLGFGHTRLSILDLSPLGHQPMRVGKMVITFNGEVYNFMEIRERLEKEGCTFKSHSDTEVILYAFQQWGPSCLQYFRGMFAFSLYDEEKQKLYIVRDRVGVKPLYFYNLDGTLLFSSTLKAFHVHPAFRKEIDVASLGLFLQYSYIPGPHCIFQHTQKLLPGHYLEISLNTRDIKMHKYWDVVDSYNQPKLDIGDDEAIRETEKILTESFNYRMVADVPVGIFLSGGFDSSAVAALIQKDRTDRLKTFTIGFDVPGFDEAPDARRIAEHLGTDHTEYYCSPKDALGIIPTLPDIYDEPFADNSSVPSVLVSQLARKQVTVALSGDGGDEIFAGYNKFSQAIKFANGGFPQWMKTSLAKTMGVINPEHIPVLNQRYNFSTRYEKMRHILQSGDPSVNMDIISQYIPQQEVKRLVAKDFKDYKTFFQMKEEFAGHNDALSKMLAIDYKTFLNDNNLVKIDRATMSVGLEGREPFLDQKVIEYVARLPSHLKMRDGVTKYILKQIVYKHIPRPLMDRPKKPFIAPLTVWFMNELKDFFLNYLDESRIRKEGLLQAAPIVEMRNQYLSGKKVNHQKLWNLLIFEMWMEKWMK</sequence>
<dbReference type="EMBL" id="JAERRB010000010">
    <property type="protein sequence ID" value="MBL0744240.1"/>
    <property type="molecule type" value="Genomic_DNA"/>
</dbReference>
<dbReference type="GO" id="GO:0004066">
    <property type="term" value="F:asparagine synthase (glutamine-hydrolyzing) activity"/>
    <property type="evidence" value="ECO:0007669"/>
    <property type="project" value="UniProtKB-EC"/>
</dbReference>
<dbReference type="InterPro" id="IPR017932">
    <property type="entry name" value="GATase_2_dom"/>
</dbReference>
<keyword evidence="10" id="KW-1185">Reference proteome</keyword>
<feature type="domain" description="Glutamine amidotransferase type-2" evidence="8">
    <location>
        <begin position="2"/>
        <end position="214"/>
    </location>
</feature>
<evidence type="ECO:0000256" key="5">
    <source>
        <dbReference type="ARBA" id="ARBA00022840"/>
    </source>
</evidence>
<evidence type="ECO:0000313" key="10">
    <source>
        <dbReference type="Proteomes" id="UP000613030"/>
    </source>
</evidence>
<dbReference type="SUPFAM" id="SSF56235">
    <property type="entry name" value="N-terminal nucleophile aminohydrolases (Ntn hydrolases)"/>
    <property type="match status" value="1"/>
</dbReference>
<dbReference type="InterPro" id="IPR051786">
    <property type="entry name" value="ASN_synthetase/amidase"/>
</dbReference>
<dbReference type="NCBIfam" id="TIGR01536">
    <property type="entry name" value="asn_synth_AEB"/>
    <property type="match status" value="1"/>
</dbReference>
<dbReference type="CDD" id="cd01991">
    <property type="entry name" value="Asn_synthase_B_C"/>
    <property type="match status" value="1"/>
</dbReference>
<keyword evidence="5" id="KW-0067">ATP-binding</keyword>
<accession>A0ABS1KXQ3</accession>
<dbReference type="RefSeq" id="WP_202013898.1">
    <property type="nucleotide sequence ID" value="NZ_JAERRB010000010.1"/>
</dbReference>
<evidence type="ECO:0000256" key="6">
    <source>
        <dbReference type="ARBA" id="ARBA00022962"/>
    </source>
</evidence>
<evidence type="ECO:0000256" key="1">
    <source>
        <dbReference type="ARBA" id="ARBA00005187"/>
    </source>
</evidence>